<name>A0A8S5TII6_9CAUD</name>
<evidence type="ECO:0000313" key="1">
    <source>
        <dbReference type="EMBL" id="DAF63041.1"/>
    </source>
</evidence>
<reference evidence="1" key="1">
    <citation type="journal article" date="2021" name="Proc. Natl. Acad. Sci. U.S.A.">
        <title>A Catalog of Tens of Thousands of Viruses from Human Metagenomes Reveals Hidden Associations with Chronic Diseases.</title>
        <authorList>
            <person name="Tisza M.J."/>
            <person name="Buck C.B."/>
        </authorList>
    </citation>
    <scope>NUCLEOTIDE SEQUENCE</scope>
    <source>
        <strain evidence="1">Ct9dX1</strain>
    </source>
</reference>
<protein>
    <submittedName>
        <fullName evidence="1">Uncharacterized protein</fullName>
    </submittedName>
</protein>
<accession>A0A8S5TII6</accession>
<dbReference type="EMBL" id="BK032832">
    <property type="protein sequence ID" value="DAF63041.1"/>
    <property type="molecule type" value="Genomic_DNA"/>
</dbReference>
<organism evidence="1">
    <name type="scientific">Myoviridae sp. ct9dX1</name>
    <dbReference type="NCBI Taxonomy" id="2827665"/>
    <lineage>
        <taxon>Viruses</taxon>
        <taxon>Duplodnaviria</taxon>
        <taxon>Heunggongvirae</taxon>
        <taxon>Uroviricota</taxon>
        <taxon>Caudoviricetes</taxon>
    </lineage>
</organism>
<sequence length="55" mass="6132">MKTYHKDFCGVTASVTDKVDGTARLVVCDQYGKKVKDSIHKNRAAALAAWRRFCA</sequence>
<proteinExistence type="predicted"/>